<dbReference type="InterPro" id="IPR045455">
    <property type="entry name" value="NrS-1_pol-like_helicase"/>
</dbReference>
<reference evidence="3 4" key="1">
    <citation type="submission" date="2020-03" db="EMBL/GenBank/DDBJ databases">
        <title>Metabolic flexibility allows generalist bacteria to become dominant in a frequently disturbed ecosystem.</title>
        <authorList>
            <person name="Chen Y.-J."/>
            <person name="Leung P.M."/>
            <person name="Bay S.K."/>
            <person name="Hugenholtz P."/>
            <person name="Kessler A.J."/>
            <person name="Shelley G."/>
            <person name="Waite D.W."/>
            <person name="Cook P.L."/>
            <person name="Greening C."/>
        </authorList>
    </citation>
    <scope>NUCLEOTIDE SEQUENCE [LARGE SCALE GENOMIC DNA]</scope>
    <source>
        <strain evidence="3">SS_bin_28</strain>
    </source>
</reference>
<evidence type="ECO:0000313" key="4">
    <source>
        <dbReference type="Proteomes" id="UP000547674"/>
    </source>
</evidence>
<evidence type="ECO:0000259" key="2">
    <source>
        <dbReference type="Pfam" id="PF19263"/>
    </source>
</evidence>
<organism evidence="3 4">
    <name type="scientific">Eiseniibacteriota bacterium</name>
    <dbReference type="NCBI Taxonomy" id="2212470"/>
    <lineage>
        <taxon>Bacteria</taxon>
        <taxon>Candidatus Eiseniibacteriota</taxon>
    </lineage>
</organism>
<feature type="domain" description="NrS-1 polymerase-like helicase" evidence="2">
    <location>
        <begin position="185"/>
        <end position="294"/>
    </location>
</feature>
<evidence type="ECO:0000313" key="3">
    <source>
        <dbReference type="EMBL" id="NNF05442.1"/>
    </source>
</evidence>
<proteinExistence type="predicted"/>
<dbReference type="SUPFAM" id="SSF52540">
    <property type="entry name" value="P-loop containing nucleoside triphosphate hydrolases"/>
    <property type="match status" value="1"/>
</dbReference>
<dbReference type="Gene3D" id="3.40.50.300">
    <property type="entry name" value="P-loop containing nucleotide triphosphate hydrolases"/>
    <property type="match status" value="1"/>
</dbReference>
<feature type="region of interest" description="Disordered" evidence="1">
    <location>
        <begin position="1"/>
        <end position="21"/>
    </location>
</feature>
<gene>
    <name evidence="3" type="ORF">HKN21_01650</name>
</gene>
<protein>
    <recommendedName>
        <fullName evidence="2">NrS-1 polymerase-like helicase domain-containing protein</fullName>
    </recommendedName>
</protein>
<dbReference type="Pfam" id="PF19263">
    <property type="entry name" value="DUF5906"/>
    <property type="match status" value="1"/>
</dbReference>
<sequence length="488" mass="56210">MNQLVPIKEGEILPPNQEHEDARRQRSIVELTMAMSAWYVRRNSKFYSVVHLNTKLSREDVERSCLRRFATEFPDSDISAAVLKEVFNRAINQKHSVEAQSIPTWNGSVRCEPGKPRFIWEHSMVTVNSWSRPAYRDRDVVASMGKAAEFFDTIFTREAERKKILDWLAWCLQNEGLKPCWAPFLYSAAKGSGKSTFCQLVSRLFGEQNTITQNNVDKLAHQFNATVLTSKLVISEELNLKADSRQGNALKTYLTEEEVTVERKGQESERSKQCCCFLFTTNHLPLWIEENDRRYYLVDIDHEGHASGPKAEEFSNLVGELKEEMAKEQFLAGLYKALMDRKLSDDFSAKTLNVIKDATPLMKKVHGASEQTTMSLMREWMEERSQHAVPESRVAQIIVEDLKGNPNTAKHLMTKLGWSKQKAKWGGADYSRSVWIEDGYWIDRGVLMGPEDYSQRLADHFEEPKGMYRVSPEQYELEEDNNPNELLF</sequence>
<dbReference type="Proteomes" id="UP000547674">
    <property type="component" value="Unassembled WGS sequence"/>
</dbReference>
<dbReference type="InterPro" id="IPR027417">
    <property type="entry name" value="P-loop_NTPase"/>
</dbReference>
<comment type="caution">
    <text evidence="3">The sequence shown here is derived from an EMBL/GenBank/DDBJ whole genome shotgun (WGS) entry which is preliminary data.</text>
</comment>
<dbReference type="AlphaFoldDB" id="A0A7Y2E6V3"/>
<name>A0A7Y2E6V3_UNCEI</name>
<evidence type="ECO:0000256" key="1">
    <source>
        <dbReference type="SAM" id="MobiDB-lite"/>
    </source>
</evidence>
<accession>A0A7Y2E6V3</accession>
<dbReference type="EMBL" id="JABDJR010000058">
    <property type="protein sequence ID" value="NNF05442.1"/>
    <property type="molecule type" value="Genomic_DNA"/>
</dbReference>